<evidence type="ECO:0000313" key="1">
    <source>
        <dbReference type="EMBL" id="KAJ7533066.1"/>
    </source>
</evidence>
<sequence length="305" mass="33512">MAMAPGIASCYCMHTQLLVFYNDAGIYRPGRSAISQISSPSKTSQQICSNKAGRGVVVRAASQVEATPTKDTVPDTEVSITKTSFGTIGLALGSSLLTYGFGAYFTILPGAEWSALMLTYGFPLAIIGMALKYAELKPVPCITYADAFSLRKSQATAILDQVRNDVTRYRYGDEQHLEEALKRIFRYGQAGGIQRRNAPTLQSIREEEVVCHRICMIMSSQEVVFYVIASAQILELHDYVNQHGKYALVLVFEAKALKLKDFEERQAKFTSFFGPGVTAEIAAREENIYEVWLVADGGPQASVTS</sequence>
<evidence type="ECO:0000313" key="2">
    <source>
        <dbReference type="Proteomes" id="UP001162992"/>
    </source>
</evidence>
<protein>
    <submittedName>
        <fullName evidence="1">Uncharacterized protein</fullName>
    </submittedName>
</protein>
<accession>A0ACC2BTE7</accession>
<reference evidence="2" key="1">
    <citation type="journal article" date="2024" name="Proc. Natl. Acad. Sci. U.S.A.">
        <title>Extraordinary preservation of gene collinearity over three hundred million years revealed in homosporous lycophytes.</title>
        <authorList>
            <person name="Li C."/>
            <person name="Wickell D."/>
            <person name="Kuo L.Y."/>
            <person name="Chen X."/>
            <person name="Nie B."/>
            <person name="Liao X."/>
            <person name="Peng D."/>
            <person name="Ji J."/>
            <person name="Jenkins J."/>
            <person name="Williams M."/>
            <person name="Shu S."/>
            <person name="Plott C."/>
            <person name="Barry K."/>
            <person name="Rajasekar S."/>
            <person name="Grimwood J."/>
            <person name="Han X."/>
            <person name="Sun S."/>
            <person name="Hou Z."/>
            <person name="He W."/>
            <person name="Dai G."/>
            <person name="Sun C."/>
            <person name="Schmutz J."/>
            <person name="Leebens-Mack J.H."/>
            <person name="Li F.W."/>
            <person name="Wang L."/>
        </authorList>
    </citation>
    <scope>NUCLEOTIDE SEQUENCE [LARGE SCALE GENOMIC DNA]</scope>
    <source>
        <strain evidence="2">cv. PW_Plant_1</strain>
    </source>
</reference>
<proteinExistence type="predicted"/>
<keyword evidence="2" id="KW-1185">Reference proteome</keyword>
<organism evidence="1 2">
    <name type="scientific">Diphasiastrum complanatum</name>
    <name type="common">Issler's clubmoss</name>
    <name type="synonym">Lycopodium complanatum</name>
    <dbReference type="NCBI Taxonomy" id="34168"/>
    <lineage>
        <taxon>Eukaryota</taxon>
        <taxon>Viridiplantae</taxon>
        <taxon>Streptophyta</taxon>
        <taxon>Embryophyta</taxon>
        <taxon>Tracheophyta</taxon>
        <taxon>Lycopodiopsida</taxon>
        <taxon>Lycopodiales</taxon>
        <taxon>Lycopodiaceae</taxon>
        <taxon>Lycopodioideae</taxon>
        <taxon>Diphasiastrum</taxon>
    </lineage>
</organism>
<dbReference type="Proteomes" id="UP001162992">
    <property type="component" value="Chromosome 13"/>
</dbReference>
<dbReference type="EMBL" id="CM055104">
    <property type="protein sequence ID" value="KAJ7533066.1"/>
    <property type="molecule type" value="Genomic_DNA"/>
</dbReference>
<gene>
    <name evidence="1" type="ORF">O6H91_13G031500</name>
</gene>
<name>A0ACC2BTE7_DIPCM</name>
<comment type="caution">
    <text evidence="1">The sequence shown here is derived from an EMBL/GenBank/DDBJ whole genome shotgun (WGS) entry which is preliminary data.</text>
</comment>